<dbReference type="InterPro" id="IPR036291">
    <property type="entry name" value="NAD(P)-bd_dom_sf"/>
</dbReference>
<accession>A0A1J9RN26</accession>
<evidence type="ECO:0000256" key="2">
    <source>
        <dbReference type="ARBA" id="ARBA00022857"/>
    </source>
</evidence>
<dbReference type="PRINTS" id="PR00081">
    <property type="entry name" value="GDHRDH"/>
</dbReference>
<comment type="caution">
    <text evidence="4">The sequence shown here is derived from an EMBL/GenBank/DDBJ whole genome shotgun (WGS) entry which is preliminary data.</text>
</comment>
<proteinExistence type="inferred from homology"/>
<dbReference type="OrthoDB" id="417891at2759"/>
<feature type="compositionally biased region" description="Low complexity" evidence="3">
    <location>
        <begin position="57"/>
        <end position="75"/>
    </location>
</feature>
<evidence type="ECO:0000256" key="1">
    <source>
        <dbReference type="ARBA" id="ARBA00006484"/>
    </source>
</evidence>
<keyword evidence="2" id="KW-0521">NADP</keyword>
<comment type="similarity">
    <text evidence="1">Belongs to the short-chain dehydrogenases/reductases (SDR) family.</text>
</comment>
<dbReference type="GO" id="GO:0016616">
    <property type="term" value="F:oxidoreductase activity, acting on the CH-OH group of donors, NAD or NADP as acceptor"/>
    <property type="evidence" value="ECO:0007669"/>
    <property type="project" value="TreeGrafter"/>
</dbReference>
<dbReference type="InterPro" id="IPR002347">
    <property type="entry name" value="SDR_fam"/>
</dbReference>
<reference evidence="4 5" key="1">
    <citation type="submission" date="2016-10" db="EMBL/GenBank/DDBJ databases">
        <title>Proteomics and genomics reveal pathogen-plant mechanisms compatible with a hemibiotrophic lifestyle of Diplodia corticola.</title>
        <authorList>
            <person name="Fernandes I."/>
            <person name="De Jonge R."/>
            <person name="Van De Peer Y."/>
            <person name="Devreese B."/>
            <person name="Alves A."/>
            <person name="Esteves A.C."/>
        </authorList>
    </citation>
    <scope>NUCLEOTIDE SEQUENCE [LARGE SCALE GENOMIC DNA]</scope>
    <source>
        <strain evidence="4 5">CBS 112549</strain>
    </source>
</reference>
<dbReference type="Proteomes" id="UP000183809">
    <property type="component" value="Unassembled WGS sequence"/>
</dbReference>
<sequence length="352" mass="37366">MNLRPLNRQTLCAALRFANSSFRPNTARHLSITPSRFERRNEQGRSFPEQSTSTRDAAASLPPSTASPYPTTASAGGHLPRLQGKVAVITGASSGLGRAIALAYASHGAKLIVCADLRPAPSLGVEDGEDAVVPTHELINKAFGNGKAVFAKCDVGIPTDVKQAVDLAVDKGDGRMDIIVNNAGLGIKDPSIRVHEEEDDEFDRMMRVNVRGVYLGCKYACAQFLKQGPDPSGRRGWIVNVASMLGYVGITNGAAAYCASKGAVLNMTRQIAVDYAADRVHCNALCPGFTKTSMTKGNFTDPEINAAMINTTPWREWGNVTDVAKGAVFLASDDAAWVTGIGLPVDGGYLAQ</sequence>
<dbReference type="EMBL" id="MNUE01000084">
    <property type="protein sequence ID" value="OJD29324.1"/>
    <property type="molecule type" value="Genomic_DNA"/>
</dbReference>
<feature type="region of interest" description="Disordered" evidence="3">
    <location>
        <begin position="32"/>
        <end position="77"/>
    </location>
</feature>
<dbReference type="PRINTS" id="PR00080">
    <property type="entry name" value="SDRFAMILY"/>
</dbReference>
<organism evidence="4 5">
    <name type="scientific">Diplodia corticola</name>
    <dbReference type="NCBI Taxonomy" id="236234"/>
    <lineage>
        <taxon>Eukaryota</taxon>
        <taxon>Fungi</taxon>
        <taxon>Dikarya</taxon>
        <taxon>Ascomycota</taxon>
        <taxon>Pezizomycotina</taxon>
        <taxon>Dothideomycetes</taxon>
        <taxon>Dothideomycetes incertae sedis</taxon>
        <taxon>Botryosphaeriales</taxon>
        <taxon>Botryosphaeriaceae</taxon>
        <taxon>Diplodia</taxon>
    </lineage>
</organism>
<protein>
    <submittedName>
        <fullName evidence="4">Short-chain dehydrogenase</fullName>
    </submittedName>
</protein>
<evidence type="ECO:0000256" key="3">
    <source>
        <dbReference type="SAM" id="MobiDB-lite"/>
    </source>
</evidence>
<dbReference type="RefSeq" id="XP_020125584.1">
    <property type="nucleotide sequence ID" value="XM_020279544.1"/>
</dbReference>
<evidence type="ECO:0000313" key="4">
    <source>
        <dbReference type="EMBL" id="OJD29324.1"/>
    </source>
</evidence>
<dbReference type="CDD" id="cd05233">
    <property type="entry name" value="SDR_c"/>
    <property type="match status" value="1"/>
</dbReference>
<dbReference type="PANTHER" id="PTHR42760:SF124">
    <property type="entry name" value="SHORT-CHAIN DEHYDROGENASE_REDUCTASE"/>
    <property type="match status" value="1"/>
</dbReference>
<dbReference type="PANTHER" id="PTHR42760">
    <property type="entry name" value="SHORT-CHAIN DEHYDROGENASES/REDUCTASES FAMILY MEMBER"/>
    <property type="match status" value="1"/>
</dbReference>
<keyword evidence="5" id="KW-1185">Reference proteome</keyword>
<gene>
    <name evidence="4" type="ORF">BKCO1_8400013</name>
</gene>
<dbReference type="FunFam" id="3.40.50.720:FF:000084">
    <property type="entry name" value="Short-chain dehydrogenase reductase"/>
    <property type="match status" value="1"/>
</dbReference>
<dbReference type="Gene3D" id="3.40.50.720">
    <property type="entry name" value="NAD(P)-binding Rossmann-like Domain"/>
    <property type="match status" value="1"/>
</dbReference>
<evidence type="ECO:0000313" key="5">
    <source>
        <dbReference type="Proteomes" id="UP000183809"/>
    </source>
</evidence>
<dbReference type="GeneID" id="31019807"/>
<dbReference type="Pfam" id="PF13561">
    <property type="entry name" value="adh_short_C2"/>
    <property type="match status" value="1"/>
</dbReference>
<dbReference type="STRING" id="236234.A0A1J9RN26"/>
<dbReference type="AlphaFoldDB" id="A0A1J9RN26"/>
<dbReference type="SUPFAM" id="SSF51735">
    <property type="entry name" value="NAD(P)-binding Rossmann-fold domains"/>
    <property type="match status" value="1"/>
</dbReference>
<name>A0A1J9RN26_9PEZI</name>